<feature type="compositionally biased region" description="Basic and acidic residues" evidence="1">
    <location>
        <begin position="293"/>
        <end position="302"/>
    </location>
</feature>
<feature type="domain" description="C2H2-type" evidence="2">
    <location>
        <begin position="462"/>
        <end position="489"/>
    </location>
</feature>
<evidence type="ECO:0000313" key="3">
    <source>
        <dbReference type="EMBL" id="EGR51737.1"/>
    </source>
</evidence>
<dbReference type="InterPro" id="IPR013087">
    <property type="entry name" value="Znf_C2H2_type"/>
</dbReference>
<accession>G0R9S8</accession>
<gene>
    <name evidence="3" type="ORF">TRIREDRAFT_103771</name>
</gene>
<dbReference type="AlphaFoldDB" id="G0R9S8"/>
<dbReference type="Gene3D" id="3.30.160.60">
    <property type="entry name" value="Classic Zinc Finger"/>
    <property type="match status" value="1"/>
</dbReference>
<keyword evidence="4" id="KW-1185">Reference proteome</keyword>
<feature type="compositionally biased region" description="Polar residues" evidence="1">
    <location>
        <begin position="81"/>
        <end position="95"/>
    </location>
</feature>
<dbReference type="Proteomes" id="UP000008984">
    <property type="component" value="Unassembled WGS sequence"/>
</dbReference>
<feature type="compositionally biased region" description="Basic and acidic residues" evidence="1">
    <location>
        <begin position="60"/>
        <end position="80"/>
    </location>
</feature>
<evidence type="ECO:0000256" key="1">
    <source>
        <dbReference type="SAM" id="MobiDB-lite"/>
    </source>
</evidence>
<dbReference type="SMART" id="SM00355">
    <property type="entry name" value="ZnF_C2H2"/>
    <property type="match status" value="3"/>
</dbReference>
<dbReference type="eggNOG" id="ENOG502QXVT">
    <property type="taxonomic scope" value="Eukaryota"/>
</dbReference>
<evidence type="ECO:0000259" key="2">
    <source>
        <dbReference type="SMART" id="SM00355"/>
    </source>
</evidence>
<organism evidence="4">
    <name type="scientific">Hypocrea jecorina (strain QM6a)</name>
    <name type="common">Trichoderma reesei</name>
    <dbReference type="NCBI Taxonomy" id="431241"/>
    <lineage>
        <taxon>Eukaryota</taxon>
        <taxon>Fungi</taxon>
        <taxon>Dikarya</taxon>
        <taxon>Ascomycota</taxon>
        <taxon>Pezizomycotina</taxon>
        <taxon>Sordariomycetes</taxon>
        <taxon>Hypocreomycetidae</taxon>
        <taxon>Hypocreales</taxon>
        <taxon>Hypocreaceae</taxon>
        <taxon>Trichoderma</taxon>
    </lineage>
</organism>
<dbReference type="OrthoDB" id="3362851at2759"/>
<dbReference type="EMBL" id="GL985057">
    <property type="protein sequence ID" value="EGR51737.1"/>
    <property type="molecule type" value="Genomic_DNA"/>
</dbReference>
<sequence>MAIDGERRLTIPAHLANHKRVIGVPPNCQLTFDIRLLDILDESIKEADSSGRGTDQQLESEQHESPNEAAEFKRDSHQHEGSPSSLDKQQTQTSTDEYDVEFVEAQTPASMEGWLQEPHLKWGSPPPKSDMGASRDEDKKLKLERSKKSPQARQPGQAEHPKTAGPAVRAGSDIEQGTDNGRDNGSGFRAKDMNRRKRPSGQAAIIKQVAKAVQNATGKRPEPRHSGTDRSAALSSNLVLQPAPGRQLEHSAMESPRPVSKTGPGGKTHQDEQLPKIEENPEFKNARGASAGSRDKRVEEPHSLLVFGEETHQMSAYSTEAERVPETSTRPSHESEITPSKSADADEDSPPRLKRVGHVQFDGFAGKGGDSPSNSDDAASGDAEESGYPLDPSSADATGKLGAGTPPGNLAKSGNPFRNPFGETEDFAIVETEKHTCTLPGCGKTVKDLKAHMITHQMERLEKCPFITCRYHTKGFAHSYDKNRHLFIHHRGLMICGFCPGSGSGTEMSFDHLDAFEEHLLAVHGVEKTSVGGRPAKGSAPMAPKTLAYAPDATGTFFYEHLDDCMARIVQQVSLPNPDEDSNERPRRLGSVRTDKIFVQLVGEQQGNPSDESGDLVAAHTPPDPQKLERRLSFNDTDDDGSFENNFICLCYCPCYCCGHLLKSYGDSKCRC</sequence>
<feature type="compositionally biased region" description="Basic and acidic residues" evidence="1">
    <location>
        <begin position="133"/>
        <end position="147"/>
    </location>
</feature>
<feature type="compositionally biased region" description="Basic and acidic residues" evidence="1">
    <location>
        <begin position="219"/>
        <end position="228"/>
    </location>
</feature>
<feature type="region of interest" description="Disordered" evidence="1">
    <location>
        <begin position="605"/>
        <end position="633"/>
    </location>
</feature>
<dbReference type="HOGENOM" id="CLU_408849_0_0_1"/>
<dbReference type="GeneID" id="18480682"/>
<feature type="compositionally biased region" description="Basic and acidic residues" evidence="1">
    <location>
        <begin position="268"/>
        <end position="285"/>
    </location>
</feature>
<feature type="domain" description="C2H2-type" evidence="2">
    <location>
        <begin position="494"/>
        <end position="524"/>
    </location>
</feature>
<feature type="region of interest" description="Disordered" evidence="1">
    <location>
        <begin position="47"/>
        <end position="418"/>
    </location>
</feature>
<reference evidence="3 4" key="1">
    <citation type="journal article" date="2008" name="Nat. Biotechnol.">
        <title>Genome sequencing and analysis of the biomass-degrading fungus Trichoderma reesei (syn. Hypocrea jecorina).</title>
        <authorList>
            <person name="Martinez D."/>
            <person name="Berka R.M."/>
            <person name="Henrissat B."/>
            <person name="Saloheimo M."/>
            <person name="Arvas M."/>
            <person name="Baker S.E."/>
            <person name="Chapman J."/>
            <person name="Chertkov O."/>
            <person name="Coutinho P.M."/>
            <person name="Cullen D."/>
            <person name="Danchin E.G."/>
            <person name="Grigoriev I.V."/>
            <person name="Harris P."/>
            <person name="Jackson M."/>
            <person name="Kubicek C.P."/>
            <person name="Han C.S."/>
            <person name="Ho I."/>
            <person name="Larrondo L.F."/>
            <person name="de Leon A.L."/>
            <person name="Magnuson J.K."/>
            <person name="Merino S."/>
            <person name="Misra M."/>
            <person name="Nelson B."/>
            <person name="Putnam N."/>
            <person name="Robbertse B."/>
            <person name="Salamov A.A."/>
            <person name="Schmoll M."/>
            <person name="Terry A."/>
            <person name="Thayer N."/>
            <person name="Westerholm-Parvinen A."/>
            <person name="Schoch C.L."/>
            <person name="Yao J."/>
            <person name="Barabote R."/>
            <person name="Nelson M.A."/>
            <person name="Detter C."/>
            <person name="Bruce D."/>
            <person name="Kuske C.R."/>
            <person name="Xie G."/>
            <person name="Richardson P."/>
            <person name="Rokhsar D.S."/>
            <person name="Lucas S.M."/>
            <person name="Rubin E.M."/>
            <person name="Dunn-Coleman N."/>
            <person name="Ward M."/>
            <person name="Brettin T.S."/>
        </authorList>
    </citation>
    <scope>NUCLEOTIDE SEQUENCE [LARGE SCALE GENOMIC DNA]</scope>
    <source>
        <strain evidence="3 4">QM6a</strain>
    </source>
</reference>
<dbReference type="RefSeq" id="XP_006962164.1">
    <property type="nucleotide sequence ID" value="XM_006962102.1"/>
</dbReference>
<feature type="compositionally biased region" description="Basic and acidic residues" evidence="1">
    <location>
        <begin position="320"/>
        <end position="336"/>
    </location>
</feature>
<name>G0R9S8_HYPJQ</name>
<evidence type="ECO:0000313" key="4">
    <source>
        <dbReference type="Proteomes" id="UP000008984"/>
    </source>
</evidence>
<feature type="domain" description="C2H2-type" evidence="2">
    <location>
        <begin position="435"/>
        <end position="456"/>
    </location>
</feature>
<protein>
    <submittedName>
        <fullName evidence="3">Predicted protein</fullName>
    </submittedName>
</protein>
<dbReference type="KEGG" id="tre:TRIREDRAFT_103771"/>
<proteinExistence type="predicted"/>
<dbReference type="VEuPathDB" id="FungiDB:TRIREDRAFT_103771"/>